<feature type="region of interest" description="Disordered" evidence="1">
    <location>
        <begin position="1"/>
        <end position="47"/>
    </location>
</feature>
<sequence length="64" mass="7170">MTDKERTSTYKPQQQAQTGIQGTLQRPYNPSPNVTASTRQASATTMLPIDTYNDWKLSVADRPL</sequence>
<evidence type="ECO:0000313" key="3">
    <source>
        <dbReference type="Proteomes" id="UP000016931"/>
    </source>
</evidence>
<dbReference type="RefSeq" id="XP_016760376.1">
    <property type="nucleotide sequence ID" value="XM_016905879.1"/>
</dbReference>
<dbReference type="AlphaFoldDB" id="N1QKB1"/>
<dbReference type="GeneID" id="27903016"/>
<keyword evidence="3" id="KW-1185">Reference proteome</keyword>
<protein>
    <submittedName>
        <fullName evidence="2">Uncharacterized protein</fullName>
    </submittedName>
</protein>
<accession>N1QKB1</accession>
<dbReference type="EMBL" id="KB456265">
    <property type="protein sequence ID" value="EMF12255.1"/>
    <property type="molecule type" value="Genomic_DNA"/>
</dbReference>
<gene>
    <name evidence="2" type="ORF">SEPMUDRAFT_149962</name>
</gene>
<dbReference type="HOGENOM" id="CLU_2869069_0_0_1"/>
<proteinExistence type="predicted"/>
<evidence type="ECO:0000256" key="1">
    <source>
        <dbReference type="SAM" id="MobiDB-lite"/>
    </source>
</evidence>
<feature type="compositionally biased region" description="Polar residues" evidence="1">
    <location>
        <begin position="9"/>
        <end position="45"/>
    </location>
</feature>
<reference evidence="2 3" key="1">
    <citation type="journal article" date="2012" name="PLoS Pathog.">
        <title>Diverse lifestyles and strategies of plant pathogenesis encoded in the genomes of eighteen Dothideomycetes fungi.</title>
        <authorList>
            <person name="Ohm R.A."/>
            <person name="Feau N."/>
            <person name="Henrissat B."/>
            <person name="Schoch C.L."/>
            <person name="Horwitz B.A."/>
            <person name="Barry K.W."/>
            <person name="Condon B.J."/>
            <person name="Copeland A.C."/>
            <person name="Dhillon B."/>
            <person name="Glaser F."/>
            <person name="Hesse C.N."/>
            <person name="Kosti I."/>
            <person name="LaButti K."/>
            <person name="Lindquist E.A."/>
            <person name="Lucas S."/>
            <person name="Salamov A.A."/>
            <person name="Bradshaw R.E."/>
            <person name="Ciuffetti L."/>
            <person name="Hamelin R.C."/>
            <person name="Kema G.H.J."/>
            <person name="Lawrence C."/>
            <person name="Scott J.A."/>
            <person name="Spatafora J.W."/>
            <person name="Turgeon B.G."/>
            <person name="de Wit P.J.G.M."/>
            <person name="Zhong S."/>
            <person name="Goodwin S.B."/>
            <person name="Grigoriev I.V."/>
        </authorList>
    </citation>
    <scope>NUCLEOTIDE SEQUENCE [LARGE SCALE GENOMIC DNA]</scope>
    <source>
        <strain evidence="2 3">SO2202</strain>
    </source>
</reference>
<name>N1QKB1_SPHMS</name>
<evidence type="ECO:0000313" key="2">
    <source>
        <dbReference type="EMBL" id="EMF12255.1"/>
    </source>
</evidence>
<dbReference type="Proteomes" id="UP000016931">
    <property type="component" value="Unassembled WGS sequence"/>
</dbReference>
<organism evidence="2 3">
    <name type="scientific">Sphaerulina musiva (strain SO2202)</name>
    <name type="common">Poplar stem canker fungus</name>
    <name type="synonym">Septoria musiva</name>
    <dbReference type="NCBI Taxonomy" id="692275"/>
    <lineage>
        <taxon>Eukaryota</taxon>
        <taxon>Fungi</taxon>
        <taxon>Dikarya</taxon>
        <taxon>Ascomycota</taxon>
        <taxon>Pezizomycotina</taxon>
        <taxon>Dothideomycetes</taxon>
        <taxon>Dothideomycetidae</taxon>
        <taxon>Mycosphaerellales</taxon>
        <taxon>Mycosphaerellaceae</taxon>
        <taxon>Sphaerulina</taxon>
    </lineage>
</organism>